<feature type="compositionally biased region" description="Low complexity" evidence="1">
    <location>
        <begin position="105"/>
        <end position="156"/>
    </location>
</feature>
<dbReference type="EMBL" id="DSVI01000018">
    <property type="protein sequence ID" value="HGT48511.1"/>
    <property type="molecule type" value="Genomic_DNA"/>
</dbReference>
<name>A0A832CYJ7_9BACT</name>
<dbReference type="AlphaFoldDB" id="A0A832CYJ7"/>
<reference evidence="2" key="1">
    <citation type="journal article" date="2020" name="mSystems">
        <title>Genome- and Community-Level Interaction Insights into Carbon Utilization and Element Cycling Functions of Hydrothermarchaeota in Hydrothermal Sediment.</title>
        <authorList>
            <person name="Zhou Z."/>
            <person name="Liu Y."/>
            <person name="Xu W."/>
            <person name="Pan J."/>
            <person name="Luo Z.H."/>
            <person name="Li M."/>
        </authorList>
    </citation>
    <scope>NUCLEOTIDE SEQUENCE [LARGE SCALE GENOMIC DNA]</scope>
    <source>
        <strain evidence="2">SpSt-500</strain>
    </source>
</reference>
<feature type="region of interest" description="Disordered" evidence="1">
    <location>
        <begin position="68"/>
        <end position="156"/>
    </location>
</feature>
<comment type="caution">
    <text evidence="2">The sequence shown here is derived from an EMBL/GenBank/DDBJ whole genome shotgun (WGS) entry which is preliminary data.</text>
</comment>
<organism evidence="2">
    <name type="scientific">Ignavibacterium album</name>
    <dbReference type="NCBI Taxonomy" id="591197"/>
    <lineage>
        <taxon>Bacteria</taxon>
        <taxon>Pseudomonadati</taxon>
        <taxon>Ignavibacteriota</taxon>
        <taxon>Ignavibacteria</taxon>
        <taxon>Ignavibacteriales</taxon>
        <taxon>Ignavibacteriaceae</taxon>
        <taxon>Ignavibacterium</taxon>
    </lineage>
</organism>
<evidence type="ECO:0000313" key="2">
    <source>
        <dbReference type="EMBL" id="HGT48511.1"/>
    </source>
</evidence>
<protein>
    <recommendedName>
        <fullName evidence="3">Lipoprotein</fullName>
    </recommendedName>
</protein>
<evidence type="ECO:0008006" key="3">
    <source>
        <dbReference type="Google" id="ProtNLM"/>
    </source>
</evidence>
<dbReference type="PROSITE" id="PS51257">
    <property type="entry name" value="PROKAR_LIPOPROTEIN"/>
    <property type="match status" value="1"/>
</dbReference>
<gene>
    <name evidence="2" type="ORF">ENS56_10775</name>
</gene>
<sequence>MKKLIILAAFSTLALQGCYTVILTPEDKYVRSGEYYGYYPIEYYGDYGNYYDLPWWHSTPVVTVCSTQPIKRNEDTQSLRNNSGNRNETEKRDWIISTPPPSRDNSSGSSTENSSTSSGNNTQVRSGSNSGSNSNNSNSGSVRNENGNRNSGNSRR</sequence>
<evidence type="ECO:0000256" key="1">
    <source>
        <dbReference type="SAM" id="MobiDB-lite"/>
    </source>
</evidence>
<proteinExistence type="predicted"/>
<accession>A0A832CYJ7</accession>